<dbReference type="EMBL" id="JBAKFM010000001">
    <property type="protein sequence ID" value="MEX0468255.1"/>
    <property type="molecule type" value="Genomic_DNA"/>
</dbReference>
<dbReference type="Proteomes" id="UP001556709">
    <property type="component" value="Unassembled WGS sequence"/>
</dbReference>
<evidence type="ECO:0000313" key="3">
    <source>
        <dbReference type="Proteomes" id="UP001556709"/>
    </source>
</evidence>
<dbReference type="RefSeq" id="WP_367981190.1">
    <property type="nucleotide sequence ID" value="NZ_JBAKFM010000001.1"/>
</dbReference>
<protein>
    <submittedName>
        <fullName evidence="2">DUF6626 family protein</fullName>
    </submittedName>
</protein>
<dbReference type="Pfam" id="PF20331">
    <property type="entry name" value="DUF6626"/>
    <property type="match status" value="1"/>
</dbReference>
<evidence type="ECO:0000313" key="2">
    <source>
        <dbReference type="EMBL" id="MEX0468255.1"/>
    </source>
</evidence>
<sequence length="123" mass="14741">MAINFLDEVYTQLEQLDLVSSRREFCEQWLGRAEGYVRTLRFYRYQPSVDVLSVLANRLDHYARHFSKSDVVVQERLETLKGDCWRDIEQRSRLAWMRAEASRSRERRQGDDVETQYKESMNG</sequence>
<feature type="compositionally biased region" description="Basic and acidic residues" evidence="1">
    <location>
        <begin position="102"/>
        <end position="117"/>
    </location>
</feature>
<reference evidence="2 3" key="1">
    <citation type="submission" date="2024-02" db="EMBL/GenBank/DDBJ databases">
        <title>New especies of Spiribacter isolated from saline water.</title>
        <authorList>
            <person name="Leon M.J."/>
            <person name="De La Haba R."/>
            <person name="Sanchez-Porro C."/>
            <person name="Ventosa A."/>
        </authorList>
    </citation>
    <scope>NUCLEOTIDE SEQUENCE [LARGE SCALE GENOMIC DNA]</scope>
    <source>
        <strain evidence="3">ag22IC6-390</strain>
    </source>
</reference>
<feature type="region of interest" description="Disordered" evidence="1">
    <location>
        <begin position="102"/>
        <end position="123"/>
    </location>
</feature>
<evidence type="ECO:0000256" key="1">
    <source>
        <dbReference type="SAM" id="MobiDB-lite"/>
    </source>
</evidence>
<gene>
    <name evidence="2" type="ORF">V6X73_00695</name>
</gene>
<accession>A0ABV3T9E7</accession>
<dbReference type="InterPro" id="IPR046734">
    <property type="entry name" value="DUF6626"/>
</dbReference>
<keyword evidence="3" id="KW-1185">Reference proteome</keyword>
<organism evidence="2 3">
    <name type="scientific">Spiribacter pallidus</name>
    <dbReference type="NCBI Taxonomy" id="1987936"/>
    <lineage>
        <taxon>Bacteria</taxon>
        <taxon>Pseudomonadati</taxon>
        <taxon>Pseudomonadota</taxon>
        <taxon>Gammaproteobacteria</taxon>
        <taxon>Chromatiales</taxon>
        <taxon>Ectothiorhodospiraceae</taxon>
        <taxon>Spiribacter</taxon>
    </lineage>
</organism>
<comment type="caution">
    <text evidence="2">The sequence shown here is derived from an EMBL/GenBank/DDBJ whole genome shotgun (WGS) entry which is preliminary data.</text>
</comment>
<proteinExistence type="predicted"/>
<name>A0ABV3T9E7_9GAMM</name>